<name>A0ABW3SZS3_9CAUL</name>
<dbReference type="InterPro" id="IPR000120">
    <property type="entry name" value="Amidase"/>
</dbReference>
<dbReference type="InterPro" id="IPR020556">
    <property type="entry name" value="Amidase_CS"/>
</dbReference>
<evidence type="ECO:0000259" key="2">
    <source>
        <dbReference type="Pfam" id="PF01425"/>
    </source>
</evidence>
<keyword evidence="4" id="KW-1185">Reference proteome</keyword>
<dbReference type="Proteomes" id="UP001597216">
    <property type="component" value="Unassembled WGS sequence"/>
</dbReference>
<dbReference type="PROSITE" id="PS00571">
    <property type="entry name" value="AMIDASES"/>
    <property type="match status" value="1"/>
</dbReference>
<proteinExistence type="inferred from homology"/>
<comment type="similarity">
    <text evidence="1">Belongs to the amidase family.</text>
</comment>
<dbReference type="InterPro" id="IPR036928">
    <property type="entry name" value="AS_sf"/>
</dbReference>
<feature type="domain" description="Amidase" evidence="2">
    <location>
        <begin position="27"/>
        <end position="449"/>
    </location>
</feature>
<evidence type="ECO:0000256" key="1">
    <source>
        <dbReference type="ARBA" id="ARBA00009199"/>
    </source>
</evidence>
<accession>A0ABW3SZS3</accession>
<organism evidence="3 4">
    <name type="scientific">Phenylobacterium conjunctum</name>
    <dbReference type="NCBI Taxonomy" id="1298959"/>
    <lineage>
        <taxon>Bacteria</taxon>
        <taxon>Pseudomonadati</taxon>
        <taxon>Pseudomonadota</taxon>
        <taxon>Alphaproteobacteria</taxon>
        <taxon>Caulobacterales</taxon>
        <taxon>Caulobacteraceae</taxon>
        <taxon>Phenylobacterium</taxon>
    </lineage>
</organism>
<comment type="caution">
    <text evidence="3">The sequence shown here is derived from an EMBL/GenBank/DDBJ whole genome shotgun (WGS) entry which is preliminary data.</text>
</comment>
<dbReference type="SUPFAM" id="SSF75304">
    <property type="entry name" value="Amidase signature (AS) enzymes"/>
    <property type="match status" value="1"/>
</dbReference>
<reference evidence="4" key="1">
    <citation type="journal article" date="2019" name="Int. J. Syst. Evol. Microbiol.">
        <title>The Global Catalogue of Microorganisms (GCM) 10K type strain sequencing project: providing services to taxonomists for standard genome sequencing and annotation.</title>
        <authorList>
            <consortium name="The Broad Institute Genomics Platform"/>
            <consortium name="The Broad Institute Genome Sequencing Center for Infectious Disease"/>
            <person name="Wu L."/>
            <person name="Ma J."/>
        </authorList>
    </citation>
    <scope>NUCLEOTIDE SEQUENCE [LARGE SCALE GENOMIC DNA]</scope>
    <source>
        <strain evidence="4">CCUG 55074</strain>
    </source>
</reference>
<dbReference type="PANTHER" id="PTHR11895:SF7">
    <property type="entry name" value="GLUTAMYL-TRNA(GLN) AMIDOTRANSFERASE SUBUNIT A, MITOCHONDRIAL"/>
    <property type="match status" value="1"/>
</dbReference>
<dbReference type="PANTHER" id="PTHR11895">
    <property type="entry name" value="TRANSAMIDASE"/>
    <property type="match status" value="1"/>
</dbReference>
<protein>
    <submittedName>
        <fullName evidence="3">Amidase</fullName>
    </submittedName>
</protein>
<dbReference type="Pfam" id="PF01425">
    <property type="entry name" value="Amidase"/>
    <property type="match status" value="1"/>
</dbReference>
<dbReference type="EMBL" id="JBHTLQ010000010">
    <property type="protein sequence ID" value="MFD1190173.1"/>
    <property type="molecule type" value="Genomic_DNA"/>
</dbReference>
<dbReference type="RefSeq" id="WP_377352987.1">
    <property type="nucleotide sequence ID" value="NZ_JBHTLQ010000010.1"/>
</dbReference>
<evidence type="ECO:0000313" key="3">
    <source>
        <dbReference type="EMBL" id="MFD1190173.1"/>
    </source>
</evidence>
<sequence length="469" mass="48925">MKFEEYRKHDAVGLAGLVAKGEVSAGELLDTAVARMAEVNPALNAVTLDLTEMARKALPAKPQGPLGGVPYLLKDLGAMMAGTVTTGGSRLWKDNLAAADSAIVTLYKQAGLNIFGKTNTPEFGLMPITEPEFLGACRNPWDVDRTPGGSSGGAASAVAAGIVPAAHASDGGGSIRTPASACGLFGMKPSRGRVSFAPMGEGWGGASIQHAVTRSVRDSAVLLDVVCTPQSGDPYYLAAPAVPYAQEVGRAPGKLRIGFTTAALAAPALDPECAQAVLDAARLCESLGHTVEEVTVPGDLAAMQKAAGDVIAASVAATLEIESEKRGRPADQSDVEDLTWFMARRGMSVTGPAYVRGLAAIHAYGRAVAELFKTYDVLLLSTLGSPAIPIGWLTESIETYAPRLFDFMPNTQAFNNTGQPAMTVPLSWSKSGLPIGVQFVGRMAEEGLLFRLAGQLEAAQPWFDRTPAL</sequence>
<gene>
    <name evidence="3" type="ORF">ACFQ27_06235</name>
</gene>
<dbReference type="InterPro" id="IPR023631">
    <property type="entry name" value="Amidase_dom"/>
</dbReference>
<dbReference type="Gene3D" id="3.90.1300.10">
    <property type="entry name" value="Amidase signature (AS) domain"/>
    <property type="match status" value="1"/>
</dbReference>
<evidence type="ECO:0000313" key="4">
    <source>
        <dbReference type="Proteomes" id="UP001597216"/>
    </source>
</evidence>